<dbReference type="InterPro" id="IPR021109">
    <property type="entry name" value="Peptidase_aspartic_dom_sf"/>
</dbReference>
<dbReference type="GO" id="GO:0006508">
    <property type="term" value="P:proteolysis"/>
    <property type="evidence" value="ECO:0007669"/>
    <property type="project" value="UniProtKB-KW"/>
</dbReference>
<dbReference type="PANTHER" id="PTHR47967:SF128">
    <property type="entry name" value="ASPARTIC PROTEINASE CDR1-LIKE"/>
    <property type="match status" value="1"/>
</dbReference>
<dbReference type="PROSITE" id="PS51767">
    <property type="entry name" value="PEPTIDASE_A1"/>
    <property type="match status" value="1"/>
</dbReference>
<evidence type="ECO:0000256" key="4">
    <source>
        <dbReference type="ARBA" id="ARBA00022801"/>
    </source>
</evidence>
<keyword evidence="5" id="KW-0325">Glycoprotein</keyword>
<evidence type="ECO:0000259" key="6">
    <source>
        <dbReference type="PROSITE" id="PS51767"/>
    </source>
</evidence>
<accession>A0A4P1QQQ1</accession>
<dbReference type="InterPro" id="IPR051708">
    <property type="entry name" value="Plant_Aspart_Prot_A1"/>
</dbReference>
<dbReference type="PANTHER" id="PTHR47967">
    <property type="entry name" value="OS07G0603500 PROTEIN-RELATED"/>
    <property type="match status" value="1"/>
</dbReference>
<evidence type="ECO:0000256" key="3">
    <source>
        <dbReference type="ARBA" id="ARBA00022750"/>
    </source>
</evidence>
<organism evidence="7 8">
    <name type="scientific">Lupinus angustifolius</name>
    <name type="common">Narrow-leaved blue lupine</name>
    <dbReference type="NCBI Taxonomy" id="3871"/>
    <lineage>
        <taxon>Eukaryota</taxon>
        <taxon>Viridiplantae</taxon>
        <taxon>Streptophyta</taxon>
        <taxon>Embryophyta</taxon>
        <taxon>Tracheophyta</taxon>
        <taxon>Spermatophyta</taxon>
        <taxon>Magnoliopsida</taxon>
        <taxon>eudicotyledons</taxon>
        <taxon>Gunneridae</taxon>
        <taxon>Pentapetalae</taxon>
        <taxon>rosids</taxon>
        <taxon>fabids</taxon>
        <taxon>Fabales</taxon>
        <taxon>Fabaceae</taxon>
        <taxon>Papilionoideae</taxon>
        <taxon>50 kb inversion clade</taxon>
        <taxon>genistoids sensu lato</taxon>
        <taxon>core genistoids</taxon>
        <taxon>Genisteae</taxon>
        <taxon>Lupinus</taxon>
    </lineage>
</organism>
<gene>
    <name evidence="7" type="ORF">TanjilG_02275</name>
</gene>
<evidence type="ECO:0000313" key="8">
    <source>
        <dbReference type="Proteomes" id="UP000188354"/>
    </source>
</evidence>
<evidence type="ECO:0000313" key="7">
    <source>
        <dbReference type="EMBL" id="OIV92512.1"/>
    </source>
</evidence>
<protein>
    <recommendedName>
        <fullName evidence="6">Peptidase A1 domain-containing protein</fullName>
    </recommendedName>
</protein>
<dbReference type="InterPro" id="IPR033121">
    <property type="entry name" value="PEPTIDASE_A1"/>
</dbReference>
<dbReference type="EMBL" id="CM007379">
    <property type="protein sequence ID" value="OIV92512.1"/>
    <property type="molecule type" value="Genomic_DNA"/>
</dbReference>
<keyword evidence="3" id="KW-0064">Aspartyl protease</keyword>
<dbReference type="FunFam" id="2.40.70.10:FF:000031">
    <property type="entry name" value="Aspartyl protease AED1"/>
    <property type="match status" value="1"/>
</dbReference>
<comment type="similarity">
    <text evidence="1">Belongs to the peptidase A1 family.</text>
</comment>
<dbReference type="InterPro" id="IPR032799">
    <property type="entry name" value="TAXi_C"/>
</dbReference>
<keyword evidence="2" id="KW-0645">Protease</keyword>
<dbReference type="AlphaFoldDB" id="A0A4P1QQQ1"/>
<dbReference type="Gene3D" id="2.40.70.10">
    <property type="entry name" value="Acid Proteases"/>
    <property type="match status" value="2"/>
</dbReference>
<evidence type="ECO:0000256" key="2">
    <source>
        <dbReference type="ARBA" id="ARBA00022670"/>
    </source>
</evidence>
<evidence type="ECO:0000256" key="1">
    <source>
        <dbReference type="ARBA" id="ARBA00007447"/>
    </source>
</evidence>
<dbReference type="Pfam" id="PF14543">
    <property type="entry name" value="TAXi_N"/>
    <property type="match status" value="1"/>
</dbReference>
<keyword evidence="4" id="KW-0378">Hydrolase</keyword>
<dbReference type="GO" id="GO:0005576">
    <property type="term" value="C:extracellular region"/>
    <property type="evidence" value="ECO:0007669"/>
    <property type="project" value="TreeGrafter"/>
</dbReference>
<name>A0A4P1QQQ1_LUPAN</name>
<sequence>MNHSDYIINAAFRSISRVNSFNFTNKAAQTIATESRGEYLMQIFIGTPPKKVIAGADTGSDLTWIQCFPCKECYFQNYPLFNPANSYTHHLIPCEKITCKYLFIHSCGIAAECLYGVEYADNSYSKGTLSTDTVSFNNTYIGKIVNYPNIVLGCGYHNNGLFSPTGEGVIGLGGGPLSLITQIGYKFGKRKFSYCLPPYNSKGISQIKFGVDTQKNRRNVVTTPLVPKFPSTFYYASLEGISVNGRMFKPMANETIGNIVIDSGTSLSVLEFDLFYKLKALIIQTIGKEHVPLRNPPEPFELCYRYGSVEYFPRISFHFFAADYGLDFSEANVFGKLGNLMCLWMLSTTSGHSVLGNYQQVYFNVEYDLDKSTVSFAPSDCK</sequence>
<dbReference type="Pfam" id="PF14541">
    <property type="entry name" value="TAXi_C"/>
    <property type="match status" value="1"/>
</dbReference>
<dbReference type="Proteomes" id="UP000188354">
    <property type="component" value="Chromosome LG19"/>
</dbReference>
<evidence type="ECO:0000256" key="5">
    <source>
        <dbReference type="ARBA" id="ARBA00023180"/>
    </source>
</evidence>
<dbReference type="InterPro" id="IPR032861">
    <property type="entry name" value="TAXi_N"/>
</dbReference>
<dbReference type="SUPFAM" id="SSF50630">
    <property type="entry name" value="Acid proteases"/>
    <property type="match status" value="1"/>
</dbReference>
<reference evidence="7 8" key="1">
    <citation type="journal article" date="2017" name="Plant Biotechnol. J.">
        <title>A comprehensive draft genome sequence for lupin (Lupinus angustifolius), an emerging health food: insights into plant-microbe interactions and legume evolution.</title>
        <authorList>
            <person name="Hane J.K."/>
            <person name="Ming Y."/>
            <person name="Kamphuis L.G."/>
            <person name="Nelson M.N."/>
            <person name="Garg G."/>
            <person name="Atkins C.A."/>
            <person name="Bayer P.E."/>
            <person name="Bravo A."/>
            <person name="Bringans S."/>
            <person name="Cannon S."/>
            <person name="Edwards D."/>
            <person name="Foley R."/>
            <person name="Gao L.L."/>
            <person name="Harrison M.J."/>
            <person name="Huang W."/>
            <person name="Hurgobin B."/>
            <person name="Li S."/>
            <person name="Liu C.W."/>
            <person name="McGrath A."/>
            <person name="Morahan G."/>
            <person name="Murray J."/>
            <person name="Weller J."/>
            <person name="Jian J."/>
            <person name="Singh K.B."/>
        </authorList>
    </citation>
    <scope>NUCLEOTIDE SEQUENCE [LARGE SCALE GENOMIC DNA]</scope>
    <source>
        <strain evidence="8">cv. Tanjil</strain>
        <tissue evidence="7">Whole plant</tissue>
    </source>
</reference>
<dbReference type="InterPro" id="IPR034161">
    <property type="entry name" value="Pepsin-like_plant"/>
</dbReference>
<dbReference type="CDD" id="cd05476">
    <property type="entry name" value="pepsin_A_like_plant"/>
    <property type="match status" value="1"/>
</dbReference>
<feature type="domain" description="Peptidase A1" evidence="6">
    <location>
        <begin position="39"/>
        <end position="377"/>
    </location>
</feature>
<proteinExistence type="inferred from homology"/>
<keyword evidence="8" id="KW-1185">Reference proteome</keyword>
<dbReference type="GO" id="GO:0004190">
    <property type="term" value="F:aspartic-type endopeptidase activity"/>
    <property type="evidence" value="ECO:0007669"/>
    <property type="project" value="UniProtKB-KW"/>
</dbReference>
<dbReference type="Gramene" id="OIV92512">
    <property type="protein sequence ID" value="OIV92512"/>
    <property type="gene ID" value="TanjilG_02275"/>
</dbReference>